<proteinExistence type="inferred from homology"/>
<keyword evidence="9" id="KW-1185">Reference proteome</keyword>
<keyword evidence="5 7" id="KW-1133">Transmembrane helix</keyword>
<evidence type="ECO:0000313" key="8">
    <source>
        <dbReference type="EMBL" id="MFC4060574.1"/>
    </source>
</evidence>
<keyword evidence="4 7" id="KW-0812">Transmembrane</keyword>
<evidence type="ECO:0000313" key="9">
    <source>
        <dbReference type="Proteomes" id="UP001595850"/>
    </source>
</evidence>
<comment type="caution">
    <text evidence="8">The sequence shown here is derived from an EMBL/GenBank/DDBJ whole genome shotgun (WGS) entry which is preliminary data.</text>
</comment>
<feature type="transmembrane region" description="Helical" evidence="7">
    <location>
        <begin position="49"/>
        <end position="69"/>
    </location>
</feature>
<dbReference type="PANTHER" id="PTHR34584">
    <property type="entry name" value="NA(+)/H(+) ANTIPORTER SUBUNIT E1"/>
    <property type="match status" value="1"/>
</dbReference>
<accession>A0ABV8I9D5</accession>
<comment type="subcellular location">
    <subcellularLocation>
        <location evidence="1">Cell membrane</location>
        <topology evidence="1">Multi-pass membrane protein</topology>
    </subcellularLocation>
</comment>
<evidence type="ECO:0000256" key="7">
    <source>
        <dbReference type="SAM" id="Phobius"/>
    </source>
</evidence>
<name>A0ABV8I9D5_9ACTN</name>
<dbReference type="Pfam" id="PF01899">
    <property type="entry name" value="MNHE"/>
    <property type="match status" value="1"/>
</dbReference>
<feature type="transmembrane region" description="Helical" evidence="7">
    <location>
        <begin position="81"/>
        <end position="101"/>
    </location>
</feature>
<dbReference type="EMBL" id="JBHSBM010000023">
    <property type="protein sequence ID" value="MFC4060574.1"/>
    <property type="molecule type" value="Genomic_DNA"/>
</dbReference>
<evidence type="ECO:0000256" key="4">
    <source>
        <dbReference type="ARBA" id="ARBA00022692"/>
    </source>
</evidence>
<dbReference type="NCBIfam" id="NF006521">
    <property type="entry name" value="PRK08965.1-5"/>
    <property type="match status" value="1"/>
</dbReference>
<comment type="similarity">
    <text evidence="2">Belongs to the CPA3 antiporters (TC 2.A.63) subunit E family.</text>
</comment>
<evidence type="ECO:0000256" key="5">
    <source>
        <dbReference type="ARBA" id="ARBA00022989"/>
    </source>
</evidence>
<gene>
    <name evidence="8" type="ORF">ACFOWE_19905</name>
</gene>
<evidence type="ECO:0000256" key="6">
    <source>
        <dbReference type="ARBA" id="ARBA00023136"/>
    </source>
</evidence>
<evidence type="ECO:0000256" key="1">
    <source>
        <dbReference type="ARBA" id="ARBA00004651"/>
    </source>
</evidence>
<protein>
    <submittedName>
        <fullName evidence="8">Na+/H+ antiporter subunit E</fullName>
    </submittedName>
</protein>
<dbReference type="PANTHER" id="PTHR34584:SF1">
    <property type="entry name" value="NA(+)_H(+) ANTIPORTER SUBUNIT E1"/>
    <property type="match status" value="1"/>
</dbReference>
<sequence length="199" mass="21387">MSPRRTPRSDAAPAPLTPRERRRNRVAAVVALVTVWVLLWGSFTWADLVSGLAVAAVVLTVFPLPPVTFTGHVHPPGALRFALRFLLDLVVSSFQVAALAFRIGHTPRSAIIAVPLRVRSDLNLTLTAEALCLVPGSIVIDVDRAAGTLYVHVLGVRDRAEADRFRQSVWQLEARIIAAIGSAAERRLIAASASPPPSA</sequence>
<keyword evidence="3" id="KW-1003">Cell membrane</keyword>
<evidence type="ECO:0000256" key="2">
    <source>
        <dbReference type="ARBA" id="ARBA00006228"/>
    </source>
</evidence>
<dbReference type="RefSeq" id="WP_377289952.1">
    <property type="nucleotide sequence ID" value="NZ_JBHSBM010000023.1"/>
</dbReference>
<organism evidence="8 9">
    <name type="scientific">Planomonospora corallina</name>
    <dbReference type="NCBI Taxonomy" id="1806052"/>
    <lineage>
        <taxon>Bacteria</taxon>
        <taxon>Bacillati</taxon>
        <taxon>Actinomycetota</taxon>
        <taxon>Actinomycetes</taxon>
        <taxon>Streptosporangiales</taxon>
        <taxon>Streptosporangiaceae</taxon>
        <taxon>Planomonospora</taxon>
    </lineage>
</organism>
<evidence type="ECO:0000256" key="3">
    <source>
        <dbReference type="ARBA" id="ARBA00022475"/>
    </source>
</evidence>
<dbReference type="Proteomes" id="UP001595850">
    <property type="component" value="Unassembled WGS sequence"/>
</dbReference>
<reference evidence="9" key="1">
    <citation type="journal article" date="2019" name="Int. J. Syst. Evol. Microbiol.">
        <title>The Global Catalogue of Microorganisms (GCM) 10K type strain sequencing project: providing services to taxonomists for standard genome sequencing and annotation.</title>
        <authorList>
            <consortium name="The Broad Institute Genomics Platform"/>
            <consortium name="The Broad Institute Genome Sequencing Center for Infectious Disease"/>
            <person name="Wu L."/>
            <person name="Ma J."/>
        </authorList>
    </citation>
    <scope>NUCLEOTIDE SEQUENCE [LARGE SCALE GENOMIC DNA]</scope>
    <source>
        <strain evidence="9">TBRC 4489</strain>
    </source>
</reference>
<keyword evidence="6 7" id="KW-0472">Membrane</keyword>
<dbReference type="InterPro" id="IPR002758">
    <property type="entry name" value="Cation_antiport_E"/>
</dbReference>
<feature type="transmembrane region" description="Helical" evidence="7">
    <location>
        <begin position="26"/>
        <end position="43"/>
    </location>
</feature>